<evidence type="ECO:0000256" key="8">
    <source>
        <dbReference type="RuleBase" id="RU003953"/>
    </source>
</evidence>
<dbReference type="Pfam" id="PF12627">
    <property type="entry name" value="PolyA_pol_RNAbd"/>
    <property type="match status" value="1"/>
</dbReference>
<dbReference type="RefSeq" id="WP_188721483.1">
    <property type="nucleotide sequence ID" value="NZ_BMIF01000007.1"/>
</dbReference>
<dbReference type="Proteomes" id="UP000636264">
    <property type="component" value="Unassembled WGS sequence"/>
</dbReference>
<keyword evidence="12" id="KW-1185">Reference proteome</keyword>
<dbReference type="PANTHER" id="PTHR46173">
    <property type="entry name" value="CCA TRNA NUCLEOTIDYLTRANSFERASE 1, MITOCHONDRIAL"/>
    <property type="match status" value="1"/>
</dbReference>
<comment type="caution">
    <text evidence="11">The sequence shown here is derived from an EMBL/GenBank/DDBJ whole genome shotgun (WGS) entry which is preliminary data.</text>
</comment>
<comment type="similarity">
    <text evidence="8">Belongs to the tRNA nucleotidyltransferase/poly(A) polymerase family.</text>
</comment>
<dbReference type="Gene3D" id="3.30.460.10">
    <property type="entry name" value="Beta Polymerase, domain 2"/>
    <property type="match status" value="1"/>
</dbReference>
<dbReference type="InterPro" id="IPR043519">
    <property type="entry name" value="NT_sf"/>
</dbReference>
<dbReference type="InterPro" id="IPR002646">
    <property type="entry name" value="PolA_pol_head_dom"/>
</dbReference>
<keyword evidence="3" id="KW-0819">tRNA processing</keyword>
<sequence length="414" mass="46455">MKRIDAAWLKDESLQKLLAVLSTDGEEARVAGGAVRNALLSQDVADVDVATTTVPDETIRRAKAAGFKVVPTGYEHGTVTVIAAGKPFEVTTLRADVETDGRHAVVQFGRDWNEDAARRDFTINAIYAKADGTIVDLVEGVRDIETGTLRFIGDAEKRIKEDYLRILRFFRFFAWYGRGRPDAEGIKACARLKDGMRKLSAERVWAELKKLLSASDPSRALLWMRQTGVLTTILPESEKWGIDTIHGLVEAERALHWELDPMLRLASMLPPDAERMRELGKRLRLSLREAERLELWAETPMPSHGLSEGEFRKTLYLNDVQGLTWRLKLAIVTERTRVTEDAAALEKLAGYQRLLKQSQAWERPQFPVSGKDLLAIGFEPGMEVGKTLSRLEQKWVESGFALSKEALLAEAESK</sequence>
<evidence type="ECO:0000259" key="10">
    <source>
        <dbReference type="Pfam" id="PF12627"/>
    </source>
</evidence>
<dbReference type="GO" id="GO:0008033">
    <property type="term" value="P:tRNA processing"/>
    <property type="evidence" value="ECO:0007669"/>
    <property type="project" value="UniProtKB-KW"/>
</dbReference>
<keyword evidence="7" id="KW-0460">Magnesium</keyword>
<proteinExistence type="inferred from homology"/>
<dbReference type="Gene3D" id="1.10.3090.10">
    <property type="entry name" value="cca-adding enzyme, domain 2"/>
    <property type="match status" value="1"/>
</dbReference>
<dbReference type="InterPro" id="IPR032828">
    <property type="entry name" value="PolyA_RNA-bd"/>
</dbReference>
<dbReference type="SUPFAM" id="SSF81891">
    <property type="entry name" value="Poly A polymerase C-terminal region-like"/>
    <property type="match status" value="1"/>
</dbReference>
<accession>A0A916RWC4</accession>
<name>A0A916RWC4_9HYPH</name>
<reference evidence="11" key="1">
    <citation type="journal article" date="2014" name="Int. J. Syst. Evol. Microbiol.">
        <title>Complete genome sequence of Corynebacterium casei LMG S-19264T (=DSM 44701T), isolated from a smear-ripened cheese.</title>
        <authorList>
            <consortium name="US DOE Joint Genome Institute (JGI-PGF)"/>
            <person name="Walter F."/>
            <person name="Albersmeier A."/>
            <person name="Kalinowski J."/>
            <person name="Ruckert C."/>
        </authorList>
    </citation>
    <scope>NUCLEOTIDE SEQUENCE</scope>
    <source>
        <strain evidence="11">CGMCC 1.15320</strain>
    </source>
</reference>
<protein>
    <submittedName>
        <fullName evidence="11">Cytidine(C)-cytidine(C)-adenosine (A)]-adding enzyme</fullName>
    </submittedName>
</protein>
<dbReference type="GO" id="GO:0016779">
    <property type="term" value="F:nucleotidyltransferase activity"/>
    <property type="evidence" value="ECO:0007669"/>
    <property type="project" value="UniProtKB-KW"/>
</dbReference>
<dbReference type="AlphaFoldDB" id="A0A916RWC4"/>
<dbReference type="EMBL" id="BMIF01000007">
    <property type="protein sequence ID" value="GGA70895.1"/>
    <property type="molecule type" value="Genomic_DNA"/>
</dbReference>
<dbReference type="Pfam" id="PF01743">
    <property type="entry name" value="PolyA_pol"/>
    <property type="match status" value="1"/>
</dbReference>
<comment type="cofactor">
    <cofactor evidence="1">
        <name>Mg(2+)</name>
        <dbReference type="ChEBI" id="CHEBI:18420"/>
    </cofactor>
</comment>
<reference evidence="11" key="2">
    <citation type="submission" date="2020-09" db="EMBL/GenBank/DDBJ databases">
        <authorList>
            <person name="Sun Q."/>
            <person name="Zhou Y."/>
        </authorList>
    </citation>
    <scope>NUCLEOTIDE SEQUENCE</scope>
    <source>
        <strain evidence="11">CGMCC 1.15320</strain>
    </source>
</reference>
<evidence type="ECO:0000256" key="1">
    <source>
        <dbReference type="ARBA" id="ARBA00001946"/>
    </source>
</evidence>
<dbReference type="GO" id="GO:0000049">
    <property type="term" value="F:tRNA binding"/>
    <property type="evidence" value="ECO:0007669"/>
    <property type="project" value="TreeGrafter"/>
</dbReference>
<evidence type="ECO:0000256" key="2">
    <source>
        <dbReference type="ARBA" id="ARBA00022679"/>
    </source>
</evidence>
<evidence type="ECO:0000256" key="5">
    <source>
        <dbReference type="ARBA" id="ARBA00022723"/>
    </source>
</evidence>
<evidence type="ECO:0000256" key="3">
    <source>
        <dbReference type="ARBA" id="ARBA00022694"/>
    </source>
</evidence>
<dbReference type="CDD" id="cd05398">
    <property type="entry name" value="NT_ClassII-CCAase"/>
    <property type="match status" value="1"/>
</dbReference>
<dbReference type="GO" id="GO:0000166">
    <property type="term" value="F:nucleotide binding"/>
    <property type="evidence" value="ECO:0007669"/>
    <property type="project" value="UniProtKB-KW"/>
</dbReference>
<keyword evidence="2 8" id="KW-0808">Transferase</keyword>
<dbReference type="SUPFAM" id="SSF81301">
    <property type="entry name" value="Nucleotidyltransferase"/>
    <property type="match status" value="1"/>
</dbReference>
<keyword evidence="8" id="KW-0694">RNA-binding</keyword>
<evidence type="ECO:0000256" key="4">
    <source>
        <dbReference type="ARBA" id="ARBA00022695"/>
    </source>
</evidence>
<organism evidence="11 12">
    <name type="scientific">Nitratireductor aestuarii</name>
    <dbReference type="NCBI Taxonomy" id="1735103"/>
    <lineage>
        <taxon>Bacteria</taxon>
        <taxon>Pseudomonadati</taxon>
        <taxon>Pseudomonadota</taxon>
        <taxon>Alphaproteobacteria</taxon>
        <taxon>Hyphomicrobiales</taxon>
        <taxon>Phyllobacteriaceae</taxon>
        <taxon>Nitratireductor</taxon>
    </lineage>
</organism>
<dbReference type="PANTHER" id="PTHR46173:SF1">
    <property type="entry name" value="CCA TRNA NUCLEOTIDYLTRANSFERASE 1, MITOCHONDRIAL"/>
    <property type="match status" value="1"/>
</dbReference>
<feature type="domain" description="Poly A polymerase head" evidence="9">
    <location>
        <begin position="28"/>
        <end position="150"/>
    </location>
</feature>
<keyword evidence="6" id="KW-0547">Nucleotide-binding</keyword>
<keyword evidence="5" id="KW-0479">Metal-binding</keyword>
<evidence type="ECO:0000313" key="12">
    <source>
        <dbReference type="Proteomes" id="UP000636264"/>
    </source>
</evidence>
<gene>
    <name evidence="11" type="ORF">GCM10011385_25920</name>
</gene>
<evidence type="ECO:0000256" key="6">
    <source>
        <dbReference type="ARBA" id="ARBA00022741"/>
    </source>
</evidence>
<feature type="domain" description="tRNA nucleotidyltransferase/poly(A) polymerase RNA and SrmB- binding" evidence="10">
    <location>
        <begin position="187"/>
        <end position="237"/>
    </location>
</feature>
<evidence type="ECO:0000313" key="11">
    <source>
        <dbReference type="EMBL" id="GGA70895.1"/>
    </source>
</evidence>
<dbReference type="GO" id="GO:0046872">
    <property type="term" value="F:metal ion binding"/>
    <property type="evidence" value="ECO:0007669"/>
    <property type="project" value="UniProtKB-KW"/>
</dbReference>
<evidence type="ECO:0000256" key="7">
    <source>
        <dbReference type="ARBA" id="ARBA00022842"/>
    </source>
</evidence>
<dbReference type="InterPro" id="IPR050264">
    <property type="entry name" value="Bact_CCA-adding_enz_type3_sf"/>
</dbReference>
<evidence type="ECO:0000259" key="9">
    <source>
        <dbReference type="Pfam" id="PF01743"/>
    </source>
</evidence>
<keyword evidence="4" id="KW-0548">Nucleotidyltransferase</keyword>